<reference evidence="1" key="1">
    <citation type="submission" date="2020-04" db="EMBL/GenBank/DDBJ databases">
        <authorList>
            <person name="Alioto T."/>
            <person name="Alioto T."/>
            <person name="Gomez Garrido J."/>
        </authorList>
    </citation>
    <scope>NUCLEOTIDE SEQUENCE</scope>
    <source>
        <strain evidence="1">A484AB</strain>
    </source>
</reference>
<name>A0A6S7FTV1_PARCT</name>
<protein>
    <submittedName>
        <fullName evidence="1">Uncharacterized protein</fullName>
    </submittedName>
</protein>
<proteinExistence type="predicted"/>
<sequence length="80" mass="9218">MSEMAVEAKNNAESNESNDDANLKEVRFSDDIEVHYVPSRTLWQKTKTNIKYSPQQIKRKAKSIKDSVSDSYHVMVELLT</sequence>
<evidence type="ECO:0000313" key="2">
    <source>
        <dbReference type="Proteomes" id="UP001152795"/>
    </source>
</evidence>
<accession>A0A6S7FTV1</accession>
<dbReference type="EMBL" id="CACRXK020000567">
    <property type="protein sequence ID" value="CAB3983028.1"/>
    <property type="molecule type" value="Genomic_DNA"/>
</dbReference>
<dbReference type="Proteomes" id="UP001152795">
    <property type="component" value="Unassembled WGS sequence"/>
</dbReference>
<comment type="caution">
    <text evidence="1">The sequence shown here is derived from an EMBL/GenBank/DDBJ whole genome shotgun (WGS) entry which is preliminary data.</text>
</comment>
<gene>
    <name evidence="1" type="ORF">PACLA_8A034645</name>
</gene>
<evidence type="ECO:0000313" key="1">
    <source>
        <dbReference type="EMBL" id="CAB3983028.1"/>
    </source>
</evidence>
<keyword evidence="2" id="KW-1185">Reference proteome</keyword>
<organism evidence="1 2">
    <name type="scientific">Paramuricea clavata</name>
    <name type="common">Red gorgonian</name>
    <name type="synonym">Violescent sea-whip</name>
    <dbReference type="NCBI Taxonomy" id="317549"/>
    <lineage>
        <taxon>Eukaryota</taxon>
        <taxon>Metazoa</taxon>
        <taxon>Cnidaria</taxon>
        <taxon>Anthozoa</taxon>
        <taxon>Octocorallia</taxon>
        <taxon>Malacalcyonacea</taxon>
        <taxon>Plexauridae</taxon>
        <taxon>Paramuricea</taxon>
    </lineage>
</organism>
<dbReference type="AlphaFoldDB" id="A0A6S7FTV1"/>